<sequence>MSLQLVDLALLTALAFSVVGAIGAVVSRRTIYAAFYLSVVGVGIATFMTILGYTYLGLFHLLIYVGAAVSFLAFTVLMVEVEQEPPPRHSPLLALLAVTIAAVLVYPLFLVTPPHVERMGIDLGVFVNELSERFEYPVVITLIALAAVLIEAIAVARRSSEP</sequence>
<dbReference type="Proteomes" id="UP000001037">
    <property type="component" value="Chromosome"/>
</dbReference>
<organism evidence="2 3">
    <name type="scientific">Pyrolobus fumarii (strain DSM 11204 / 1A)</name>
    <dbReference type="NCBI Taxonomy" id="694429"/>
    <lineage>
        <taxon>Archaea</taxon>
        <taxon>Thermoproteota</taxon>
        <taxon>Thermoprotei</taxon>
        <taxon>Desulfurococcales</taxon>
        <taxon>Pyrodictiaceae</taxon>
        <taxon>Pyrolobus</taxon>
    </lineage>
</organism>
<feature type="transmembrane region" description="Helical" evidence="1">
    <location>
        <begin position="33"/>
        <end position="55"/>
    </location>
</feature>
<evidence type="ECO:0000256" key="1">
    <source>
        <dbReference type="SAM" id="Phobius"/>
    </source>
</evidence>
<dbReference type="KEGG" id="pfm:Pyrfu_1878"/>
<reference evidence="2 3" key="1">
    <citation type="journal article" date="2011" name="Stand. Genomic Sci.">
        <title>Complete genome sequence of the hyperthermophilic chemolithoautotroph Pyrolobus fumarii type strain (1A).</title>
        <authorList>
            <person name="Anderson I."/>
            <person name="Goker M."/>
            <person name="Nolan M."/>
            <person name="Lucas S."/>
            <person name="Hammon N."/>
            <person name="Deshpande S."/>
            <person name="Cheng J.F."/>
            <person name="Tapia R."/>
            <person name="Han C."/>
            <person name="Goodwin L."/>
            <person name="Pitluck S."/>
            <person name="Huntemann M."/>
            <person name="Liolios K."/>
            <person name="Ivanova N."/>
            <person name="Pagani I."/>
            <person name="Mavromatis K."/>
            <person name="Ovchinikova G."/>
            <person name="Pati A."/>
            <person name="Chen A."/>
            <person name="Palaniappan K."/>
            <person name="Land M."/>
            <person name="Hauser L."/>
            <person name="Brambilla E.M."/>
            <person name="Huber H."/>
            <person name="Yasawong M."/>
            <person name="Rohde M."/>
            <person name="Spring S."/>
            <person name="Abt B."/>
            <person name="Sikorski J."/>
            <person name="Wirth R."/>
            <person name="Detter J.C."/>
            <person name="Woyke T."/>
            <person name="Bristow J."/>
            <person name="Eisen J.A."/>
            <person name="Markowitz V."/>
            <person name="Hugenholtz P."/>
            <person name="Kyrpides N.C."/>
            <person name="Klenk H.P."/>
            <person name="Lapidus A."/>
        </authorList>
    </citation>
    <scope>NUCLEOTIDE SEQUENCE [LARGE SCALE GENOMIC DNA]</scope>
    <source>
        <strain evidence="3">DSM 11204 / 1A</strain>
    </source>
</reference>
<accession>G0ED53</accession>
<feature type="transmembrane region" description="Helical" evidence="1">
    <location>
        <begin position="61"/>
        <end position="81"/>
    </location>
</feature>
<dbReference type="Pfam" id="PF00499">
    <property type="entry name" value="Oxidored_q3"/>
    <property type="match status" value="1"/>
</dbReference>
<keyword evidence="1" id="KW-1133">Transmembrane helix</keyword>
<dbReference type="InterPro" id="IPR001457">
    <property type="entry name" value="NADH_UbQ/plastoQ_OxRdtase_su6"/>
</dbReference>
<feature type="transmembrane region" description="Helical" evidence="1">
    <location>
        <begin position="93"/>
        <end position="116"/>
    </location>
</feature>
<evidence type="ECO:0000313" key="3">
    <source>
        <dbReference type="Proteomes" id="UP000001037"/>
    </source>
</evidence>
<dbReference type="GO" id="GO:0008137">
    <property type="term" value="F:NADH dehydrogenase (ubiquinone) activity"/>
    <property type="evidence" value="ECO:0007669"/>
    <property type="project" value="InterPro"/>
</dbReference>
<dbReference type="FunCoup" id="G0ED53">
    <property type="interactions" value="17"/>
</dbReference>
<evidence type="ECO:0000313" key="2">
    <source>
        <dbReference type="EMBL" id="AEM39731.1"/>
    </source>
</evidence>
<feature type="transmembrane region" description="Helical" evidence="1">
    <location>
        <begin position="136"/>
        <end position="156"/>
    </location>
</feature>
<dbReference type="eggNOG" id="arCOG04654">
    <property type="taxonomic scope" value="Archaea"/>
</dbReference>
<dbReference type="AlphaFoldDB" id="G0ED53"/>
<dbReference type="RefSeq" id="WP_014027408.1">
    <property type="nucleotide sequence ID" value="NC_015931.1"/>
</dbReference>
<proteinExistence type="predicted"/>
<dbReference type="Gene3D" id="1.20.120.1200">
    <property type="entry name" value="NADH-ubiquinone/plastoquinone oxidoreductase chain 6, subunit NuoJ"/>
    <property type="match status" value="1"/>
</dbReference>
<dbReference type="PANTHER" id="PTHR33269">
    <property type="entry name" value="NADH-UBIQUINONE OXIDOREDUCTASE CHAIN 6"/>
    <property type="match status" value="1"/>
</dbReference>
<keyword evidence="3" id="KW-1185">Reference proteome</keyword>
<keyword evidence="1" id="KW-0812">Transmembrane</keyword>
<dbReference type="PANTHER" id="PTHR33269:SF17">
    <property type="entry name" value="NADH-UBIQUINONE OXIDOREDUCTASE CHAIN 6"/>
    <property type="match status" value="1"/>
</dbReference>
<keyword evidence="1" id="KW-0472">Membrane</keyword>
<feature type="transmembrane region" description="Helical" evidence="1">
    <location>
        <begin position="6"/>
        <end position="26"/>
    </location>
</feature>
<protein>
    <submittedName>
        <fullName evidence="2">NADH-ubiquinone/plastoquinone oxidoreductase chain 6</fullName>
    </submittedName>
</protein>
<dbReference type="EMBL" id="CP002838">
    <property type="protein sequence ID" value="AEM39731.1"/>
    <property type="molecule type" value="Genomic_DNA"/>
</dbReference>
<dbReference type="InterPro" id="IPR042106">
    <property type="entry name" value="Nuo/plastoQ_OxRdtase_6_NuoJ"/>
</dbReference>
<dbReference type="STRING" id="694429.Pyrfu_1878"/>
<dbReference type="GeneID" id="11138214"/>
<gene>
    <name evidence="2" type="ordered locus">Pyrfu_1878</name>
</gene>
<keyword evidence="2" id="KW-0830">Ubiquinone</keyword>
<dbReference type="HOGENOM" id="CLU_1631715_0_0_2"/>
<name>G0ED53_PYRF1</name>
<dbReference type="InParanoid" id="G0ED53"/>